<evidence type="ECO:0000256" key="1">
    <source>
        <dbReference type="SAM" id="SignalP"/>
    </source>
</evidence>
<organism evidence="2 3">
    <name type="scientific">Candidatus Wallbacteria bacterium GWC2_49_35</name>
    <dbReference type="NCBI Taxonomy" id="1817813"/>
    <lineage>
        <taxon>Bacteria</taxon>
        <taxon>Candidatus Walliibacteriota</taxon>
    </lineage>
</organism>
<comment type="caution">
    <text evidence="2">The sequence shown here is derived from an EMBL/GenBank/DDBJ whole genome shotgun (WGS) entry which is preliminary data.</text>
</comment>
<gene>
    <name evidence="2" type="ORF">A2008_11045</name>
</gene>
<protein>
    <recommendedName>
        <fullName evidence="4">SbsA Ig-like domain-containing protein</fullName>
    </recommendedName>
</protein>
<dbReference type="Proteomes" id="UP000178735">
    <property type="component" value="Unassembled WGS sequence"/>
</dbReference>
<reference evidence="2 3" key="1">
    <citation type="journal article" date="2016" name="Nat. Commun.">
        <title>Thousands of microbial genomes shed light on interconnected biogeochemical processes in an aquifer system.</title>
        <authorList>
            <person name="Anantharaman K."/>
            <person name="Brown C.T."/>
            <person name="Hug L.A."/>
            <person name="Sharon I."/>
            <person name="Castelle C.J."/>
            <person name="Probst A.J."/>
            <person name="Thomas B.C."/>
            <person name="Singh A."/>
            <person name="Wilkins M.J."/>
            <person name="Karaoz U."/>
            <person name="Brodie E.L."/>
            <person name="Williams K.H."/>
            <person name="Hubbard S.S."/>
            <person name="Banfield J.F."/>
        </authorList>
    </citation>
    <scope>NUCLEOTIDE SEQUENCE [LARGE SCALE GENOMIC DNA]</scope>
</reference>
<evidence type="ECO:0000313" key="3">
    <source>
        <dbReference type="Proteomes" id="UP000178735"/>
    </source>
</evidence>
<name>A0A1F7WSU6_9BACT</name>
<feature type="signal peptide" evidence="1">
    <location>
        <begin position="1"/>
        <end position="25"/>
    </location>
</feature>
<evidence type="ECO:0008006" key="4">
    <source>
        <dbReference type="Google" id="ProtNLM"/>
    </source>
</evidence>
<proteinExistence type="predicted"/>
<evidence type="ECO:0000313" key="2">
    <source>
        <dbReference type="EMBL" id="OGM05248.1"/>
    </source>
</evidence>
<dbReference type="PROSITE" id="PS51257">
    <property type="entry name" value="PROKAR_LIPOPROTEIN"/>
    <property type="match status" value="1"/>
</dbReference>
<feature type="chain" id="PRO_5009533569" description="SbsA Ig-like domain-containing protein" evidence="1">
    <location>
        <begin position="26"/>
        <end position="137"/>
    </location>
</feature>
<sequence>MFNQRSVLKKLACLLSLVFVFAMMAGCGGGGSTNAVVNEQVPLSGSNTVIADTIKMEKQGDNLVINYQTSAPVKNAHIVTSSFSFNNVPLWSDFHKVISEDGLKHTATVKVDNSKHFMIYASAQDKYDNGGKGLEIK</sequence>
<accession>A0A1F7WSU6</accession>
<dbReference type="AlphaFoldDB" id="A0A1F7WSU6"/>
<keyword evidence="1" id="KW-0732">Signal</keyword>
<dbReference type="EMBL" id="MGFH01000119">
    <property type="protein sequence ID" value="OGM05248.1"/>
    <property type="molecule type" value="Genomic_DNA"/>
</dbReference>